<dbReference type="AlphaFoldDB" id="A0AAW0WZT5"/>
<evidence type="ECO:0000313" key="2">
    <source>
        <dbReference type="EMBL" id="KAK8732931.1"/>
    </source>
</evidence>
<reference evidence="2 3" key="1">
    <citation type="journal article" date="2024" name="BMC Genomics">
        <title>Genome assembly of redclaw crayfish (Cherax quadricarinatus) provides insights into its immune adaptation and hypoxia tolerance.</title>
        <authorList>
            <person name="Liu Z."/>
            <person name="Zheng J."/>
            <person name="Li H."/>
            <person name="Fang K."/>
            <person name="Wang S."/>
            <person name="He J."/>
            <person name="Zhou D."/>
            <person name="Weng S."/>
            <person name="Chi M."/>
            <person name="Gu Z."/>
            <person name="He J."/>
            <person name="Li F."/>
            <person name="Wang M."/>
        </authorList>
    </citation>
    <scope>NUCLEOTIDE SEQUENCE [LARGE SCALE GENOMIC DNA]</scope>
    <source>
        <strain evidence="2">ZL_2023a</strain>
    </source>
</reference>
<feature type="compositionally biased region" description="Basic and acidic residues" evidence="1">
    <location>
        <begin position="113"/>
        <end position="148"/>
    </location>
</feature>
<evidence type="ECO:0000313" key="3">
    <source>
        <dbReference type="Proteomes" id="UP001445076"/>
    </source>
</evidence>
<keyword evidence="3" id="KW-1185">Reference proteome</keyword>
<feature type="compositionally biased region" description="Basic and acidic residues" evidence="1">
    <location>
        <begin position="209"/>
        <end position="224"/>
    </location>
</feature>
<comment type="caution">
    <text evidence="2">The sequence shown here is derived from an EMBL/GenBank/DDBJ whole genome shotgun (WGS) entry which is preliminary data.</text>
</comment>
<feature type="region of interest" description="Disordered" evidence="1">
    <location>
        <begin position="1"/>
        <end position="224"/>
    </location>
</feature>
<dbReference type="EMBL" id="JARKIK010000055">
    <property type="protein sequence ID" value="KAK8732931.1"/>
    <property type="molecule type" value="Genomic_DNA"/>
</dbReference>
<feature type="compositionally biased region" description="Low complexity" evidence="1">
    <location>
        <begin position="170"/>
        <end position="180"/>
    </location>
</feature>
<sequence length="224" mass="23786">ESQELEHPAVTPPVSPLKLGEEVSQRLPQVENPTERALPKVEEPPPPPPPPPPQPQAPEPPKVEEPVEVAQQGVAGKRSSSKKKRSKLPFEEGSSGDGLGVAQIIITAATPMVEKHEEEIGGAGEDSRAEADQDPLDSQHPEAERSECEGEALVLDDEGRQPPPPPAPEGPMEMRMEMVGAEGGAGDLEGEQIPSPKSPSPSDGPPELDPEKLKALERIKESNA</sequence>
<evidence type="ECO:0000256" key="1">
    <source>
        <dbReference type="SAM" id="MobiDB-lite"/>
    </source>
</evidence>
<feature type="non-terminal residue" evidence="2">
    <location>
        <position position="1"/>
    </location>
</feature>
<gene>
    <name evidence="2" type="ORF">OTU49_006665</name>
</gene>
<organism evidence="2 3">
    <name type="scientific">Cherax quadricarinatus</name>
    <name type="common">Australian red claw crayfish</name>
    <dbReference type="NCBI Taxonomy" id="27406"/>
    <lineage>
        <taxon>Eukaryota</taxon>
        <taxon>Metazoa</taxon>
        <taxon>Ecdysozoa</taxon>
        <taxon>Arthropoda</taxon>
        <taxon>Crustacea</taxon>
        <taxon>Multicrustacea</taxon>
        <taxon>Malacostraca</taxon>
        <taxon>Eumalacostraca</taxon>
        <taxon>Eucarida</taxon>
        <taxon>Decapoda</taxon>
        <taxon>Pleocyemata</taxon>
        <taxon>Astacidea</taxon>
        <taxon>Parastacoidea</taxon>
        <taxon>Parastacidae</taxon>
        <taxon>Cherax</taxon>
    </lineage>
</organism>
<feature type="compositionally biased region" description="Basic and acidic residues" evidence="1">
    <location>
        <begin position="33"/>
        <end position="43"/>
    </location>
</feature>
<accession>A0AAW0WZT5</accession>
<name>A0AAW0WZT5_CHEQU</name>
<feature type="compositionally biased region" description="Pro residues" evidence="1">
    <location>
        <begin position="44"/>
        <end position="60"/>
    </location>
</feature>
<dbReference type="Proteomes" id="UP001445076">
    <property type="component" value="Unassembled WGS sequence"/>
</dbReference>
<proteinExistence type="predicted"/>
<protein>
    <submittedName>
        <fullName evidence="2">Uncharacterized protein</fullName>
    </submittedName>
</protein>